<proteinExistence type="predicted"/>
<gene>
    <name evidence="1" type="ORF">CBM2587_A160150</name>
</gene>
<accession>A0A375BIS8</accession>
<comment type="caution">
    <text evidence="1">The sequence shown here is derived from an EMBL/GenBank/DDBJ whole genome shotgun (WGS) entry which is preliminary data.</text>
</comment>
<sequence length="110" mass="11965">MPFAPRARRSSQETFFSLLPGVHSLHVPEPAFRLVPHVYRSATKFARGRRSARTGQGRERRSCATTNRCCAGSGAAMPATTSIPATCCCISWPCRCSWPAPCWASMACCA</sequence>
<organism evidence="1">
    <name type="scientific">Cupriavidus taiwanensis</name>
    <dbReference type="NCBI Taxonomy" id="164546"/>
    <lineage>
        <taxon>Bacteria</taxon>
        <taxon>Pseudomonadati</taxon>
        <taxon>Pseudomonadota</taxon>
        <taxon>Betaproteobacteria</taxon>
        <taxon>Burkholderiales</taxon>
        <taxon>Burkholderiaceae</taxon>
        <taxon>Cupriavidus</taxon>
    </lineage>
</organism>
<evidence type="ECO:0000313" key="1">
    <source>
        <dbReference type="EMBL" id="SOY46273.1"/>
    </source>
</evidence>
<protein>
    <submittedName>
        <fullName evidence="1">Uncharacterized protein</fullName>
    </submittedName>
</protein>
<dbReference type="EMBL" id="OFSQ01000008">
    <property type="protein sequence ID" value="SOY46273.1"/>
    <property type="molecule type" value="Genomic_DNA"/>
</dbReference>
<dbReference type="Proteomes" id="UP000256780">
    <property type="component" value="Chromosome CBM2587_a"/>
</dbReference>
<dbReference type="AlphaFoldDB" id="A0A375BIS8"/>
<reference evidence="1" key="1">
    <citation type="submission" date="2018-01" db="EMBL/GenBank/DDBJ databases">
        <authorList>
            <person name="Clerissi C."/>
        </authorList>
    </citation>
    <scope>NUCLEOTIDE SEQUENCE</scope>
    <source>
        <strain evidence="1">Cupriavidus sp. LMG 19464</strain>
    </source>
</reference>
<name>A0A375BIS8_9BURK</name>